<dbReference type="AlphaFoldDB" id="A0A5B8CJY7"/>
<accession>A0A5B8CJY7</accession>
<reference evidence="2 3" key="1">
    <citation type="submission" date="2019-06" db="EMBL/GenBank/DDBJ databases">
        <title>Genome organization and adaptive potential of archetypical organophosphate degarding Sphingobium fuliginis ATCC 27551.</title>
        <authorList>
            <person name="Sarwar A."/>
            <person name="Parthasarathy S."/>
            <person name="Singh C."/>
            <person name="Siddavattam D."/>
        </authorList>
    </citation>
    <scope>NUCLEOTIDE SEQUENCE [LARGE SCALE GENOMIC DNA]</scope>
    <source>
        <strain evidence="2 3">ATCC 27551</strain>
    </source>
</reference>
<sequence length="188" mass="20639">MSASWRSGSTSTILASGSTPSWRGWKPSTNRRTGICSPHWAMRWPFRASWGQTMTISPTFYVRQTILTALQADAGVLAFIPADSLYPSKTPNNPAKPFGRYGAETNEPMRPSGWRGGEVSTAYHVWVGVTDAIPDPKTYCEQSVDAIAEAIDALPDCTVERTQLLEDASEPDLWHGVVQFTFTALAEI</sequence>
<organism evidence="2 3">
    <name type="scientific">Sphingobium fuliginis ATCC 27551</name>
    <dbReference type="NCBI Taxonomy" id="1208342"/>
    <lineage>
        <taxon>Bacteria</taxon>
        <taxon>Pseudomonadati</taxon>
        <taxon>Pseudomonadota</taxon>
        <taxon>Alphaproteobacteria</taxon>
        <taxon>Sphingomonadales</taxon>
        <taxon>Sphingomonadaceae</taxon>
        <taxon>Sphingobium</taxon>
    </lineage>
</organism>
<evidence type="ECO:0000313" key="2">
    <source>
        <dbReference type="EMBL" id="QDC37101.1"/>
    </source>
</evidence>
<dbReference type="InterPro" id="IPR053745">
    <property type="entry name" value="Viral_Tail_Comp_sf"/>
</dbReference>
<evidence type="ECO:0000313" key="3">
    <source>
        <dbReference type="Proteomes" id="UP000311469"/>
    </source>
</evidence>
<dbReference type="Pfam" id="PF11367">
    <property type="entry name" value="Tail_completion_gp17"/>
    <property type="match status" value="1"/>
</dbReference>
<dbReference type="KEGG" id="sufl:FIL70_07565"/>
<dbReference type="Gene3D" id="3.30.2000.30">
    <property type="match status" value="1"/>
</dbReference>
<feature type="region of interest" description="Disordered" evidence="1">
    <location>
        <begin position="1"/>
        <end position="31"/>
    </location>
</feature>
<gene>
    <name evidence="2" type="ORF">FIL70_07565</name>
</gene>
<name>A0A5B8CJY7_SPHSA</name>
<evidence type="ECO:0000256" key="1">
    <source>
        <dbReference type="SAM" id="MobiDB-lite"/>
    </source>
</evidence>
<dbReference type="Proteomes" id="UP000311469">
    <property type="component" value="Chromosome cSF1"/>
</dbReference>
<dbReference type="EMBL" id="CP041016">
    <property type="protein sequence ID" value="QDC37101.1"/>
    <property type="molecule type" value="Genomic_DNA"/>
</dbReference>
<proteinExistence type="predicted"/>
<protein>
    <submittedName>
        <fullName evidence="2">DUF3168 domain-containing protein</fullName>
    </submittedName>
</protein>
<dbReference type="InterPro" id="IPR021508">
    <property type="entry name" value="Gp17-like"/>
</dbReference>